<proteinExistence type="predicted"/>
<name>A0A0R3QFM0_9BILA</name>
<organism evidence="1">
    <name type="scientific">Brugia timori</name>
    <dbReference type="NCBI Taxonomy" id="42155"/>
    <lineage>
        <taxon>Eukaryota</taxon>
        <taxon>Metazoa</taxon>
        <taxon>Ecdysozoa</taxon>
        <taxon>Nematoda</taxon>
        <taxon>Chromadorea</taxon>
        <taxon>Rhabditida</taxon>
        <taxon>Spirurina</taxon>
        <taxon>Spiruromorpha</taxon>
        <taxon>Filarioidea</taxon>
        <taxon>Onchocercidae</taxon>
        <taxon>Brugia</taxon>
    </lineage>
</organism>
<reference evidence="1" key="1">
    <citation type="submission" date="2017-02" db="UniProtKB">
        <authorList>
            <consortium name="WormBaseParasite"/>
        </authorList>
    </citation>
    <scope>IDENTIFICATION</scope>
</reference>
<evidence type="ECO:0000313" key="1">
    <source>
        <dbReference type="WBParaSite" id="BTMF_0000516601-mRNA-1"/>
    </source>
</evidence>
<protein>
    <submittedName>
        <fullName evidence="1">Ovule protein</fullName>
    </submittedName>
</protein>
<dbReference type="AlphaFoldDB" id="A0A0R3QFM0"/>
<accession>A0A0R3QFM0</accession>
<dbReference type="WBParaSite" id="BTMF_0000516601-mRNA-1">
    <property type="protein sequence ID" value="BTMF_0000516601-mRNA-1"/>
    <property type="gene ID" value="BTMF_0000516601"/>
</dbReference>
<sequence>LQITPYLSITSNCDVYANFFAVCIQSICKFEHTESRIDAIKLYQVVHFLTLSLPFF</sequence>